<accession>A0ABD1FNS8</accession>
<dbReference type="EMBL" id="JBEAFC010000014">
    <property type="protein sequence ID" value="KAL1533297.1"/>
    <property type="molecule type" value="Genomic_DNA"/>
</dbReference>
<dbReference type="PANTHER" id="PTHR33223">
    <property type="entry name" value="CCHC-TYPE DOMAIN-CONTAINING PROTEIN"/>
    <property type="match status" value="1"/>
</dbReference>
<organism evidence="2 3">
    <name type="scientific">Salvia divinorum</name>
    <name type="common">Maria pastora</name>
    <name type="synonym">Diviner's sage</name>
    <dbReference type="NCBI Taxonomy" id="28513"/>
    <lineage>
        <taxon>Eukaryota</taxon>
        <taxon>Viridiplantae</taxon>
        <taxon>Streptophyta</taxon>
        <taxon>Embryophyta</taxon>
        <taxon>Tracheophyta</taxon>
        <taxon>Spermatophyta</taxon>
        <taxon>Magnoliopsida</taxon>
        <taxon>eudicotyledons</taxon>
        <taxon>Gunneridae</taxon>
        <taxon>Pentapetalae</taxon>
        <taxon>asterids</taxon>
        <taxon>lamiids</taxon>
        <taxon>Lamiales</taxon>
        <taxon>Lamiaceae</taxon>
        <taxon>Nepetoideae</taxon>
        <taxon>Mentheae</taxon>
        <taxon>Salviinae</taxon>
        <taxon>Salvia</taxon>
        <taxon>Salvia subgen. Calosphace</taxon>
    </lineage>
</organism>
<evidence type="ECO:0000259" key="1">
    <source>
        <dbReference type="Pfam" id="PF03732"/>
    </source>
</evidence>
<sequence>MPYFYGRKIDNPYKFLHKFCKLCGIQRRPQGSTEEEYRLRALPLALKGETDTWFMRLPPNSIRSRAEFRSVFLNYFFSATQMNALKKEIQGATQEGDETLSQCWGDLRDYLMLAPTIK</sequence>
<evidence type="ECO:0000313" key="3">
    <source>
        <dbReference type="Proteomes" id="UP001567538"/>
    </source>
</evidence>
<reference evidence="2 3" key="1">
    <citation type="submission" date="2024-06" db="EMBL/GenBank/DDBJ databases">
        <title>A chromosome level genome sequence of Diviner's sage (Salvia divinorum).</title>
        <authorList>
            <person name="Ford S.A."/>
            <person name="Ro D.-K."/>
            <person name="Ness R.W."/>
            <person name="Phillips M.A."/>
        </authorList>
    </citation>
    <scope>NUCLEOTIDE SEQUENCE [LARGE SCALE GENOMIC DNA]</scope>
    <source>
        <strain evidence="2">SAF-2024a</strain>
        <tissue evidence="2">Leaf</tissue>
    </source>
</reference>
<protein>
    <recommendedName>
        <fullName evidence="1">Retrotransposon gag domain-containing protein</fullName>
    </recommendedName>
</protein>
<proteinExistence type="predicted"/>
<dbReference type="Proteomes" id="UP001567538">
    <property type="component" value="Unassembled WGS sequence"/>
</dbReference>
<feature type="domain" description="Retrotransposon gag" evidence="1">
    <location>
        <begin position="43"/>
        <end position="115"/>
    </location>
</feature>
<name>A0ABD1FNS8_SALDI</name>
<dbReference type="PANTHER" id="PTHR33223:SF6">
    <property type="entry name" value="CCHC-TYPE DOMAIN-CONTAINING PROTEIN"/>
    <property type="match status" value="1"/>
</dbReference>
<dbReference type="InterPro" id="IPR005162">
    <property type="entry name" value="Retrotrans_gag_dom"/>
</dbReference>
<comment type="caution">
    <text evidence="2">The sequence shown here is derived from an EMBL/GenBank/DDBJ whole genome shotgun (WGS) entry which is preliminary data.</text>
</comment>
<keyword evidence="3" id="KW-1185">Reference proteome</keyword>
<evidence type="ECO:0000313" key="2">
    <source>
        <dbReference type="EMBL" id="KAL1533297.1"/>
    </source>
</evidence>
<dbReference type="Pfam" id="PF03732">
    <property type="entry name" value="Retrotrans_gag"/>
    <property type="match status" value="1"/>
</dbReference>
<gene>
    <name evidence="2" type="ORF">AAHA92_33200</name>
</gene>
<dbReference type="AlphaFoldDB" id="A0ABD1FNS8"/>